<feature type="compositionally biased region" description="Low complexity" evidence="1">
    <location>
        <begin position="225"/>
        <end position="238"/>
    </location>
</feature>
<keyword evidence="5" id="KW-1185">Reference proteome</keyword>
<dbReference type="PANTHER" id="PTHR37507">
    <property type="entry name" value="SPORULATION PROTEIN YDCC"/>
    <property type="match status" value="1"/>
</dbReference>
<dbReference type="EMBL" id="QJVJ01000008">
    <property type="protein sequence ID" value="PYI52943.1"/>
    <property type="molecule type" value="Genomic_DNA"/>
</dbReference>
<feature type="compositionally biased region" description="Polar residues" evidence="1">
    <location>
        <begin position="239"/>
        <end position="256"/>
    </location>
</feature>
<reference evidence="4 5" key="1">
    <citation type="submission" date="2018-05" db="EMBL/GenBank/DDBJ databases">
        <title>Paenibacillus flagellatus sp. nov., isolated from selenium mineral soil.</title>
        <authorList>
            <person name="Dai X."/>
        </authorList>
    </citation>
    <scope>NUCLEOTIDE SEQUENCE [LARGE SCALE GENOMIC DNA]</scope>
    <source>
        <strain evidence="4 5">DXL2</strain>
    </source>
</reference>
<dbReference type="Proteomes" id="UP000247476">
    <property type="component" value="Unassembled WGS sequence"/>
</dbReference>
<dbReference type="SUPFAM" id="SSF89392">
    <property type="entry name" value="Prokaryotic lipoproteins and lipoprotein localization factors"/>
    <property type="match status" value="1"/>
</dbReference>
<organism evidence="4 5">
    <name type="scientific">Paenibacillus flagellatus</name>
    <dbReference type="NCBI Taxonomy" id="2211139"/>
    <lineage>
        <taxon>Bacteria</taxon>
        <taxon>Bacillati</taxon>
        <taxon>Bacillota</taxon>
        <taxon>Bacilli</taxon>
        <taxon>Bacillales</taxon>
        <taxon>Paenibacillaceae</taxon>
        <taxon>Paenibacillus</taxon>
    </lineage>
</organism>
<gene>
    <name evidence="4" type="ORF">DLM86_18220</name>
</gene>
<comment type="caution">
    <text evidence="4">The sequence shown here is derived from an EMBL/GenBank/DDBJ whole genome shotgun (WGS) entry which is preliminary data.</text>
</comment>
<evidence type="ECO:0000256" key="2">
    <source>
        <dbReference type="SAM" id="SignalP"/>
    </source>
</evidence>
<sequence>MRRVTWVLAVVMCVVLIAAGCGTKNAEQVVKDLDHVIGKLDSYQGAGTMTLQTGQQAQQYNVEVWYQNPHYYRIALTNEAKDITQIVLRNDEGVFVLTPHLNKMFRFQSDWPENSGQVYLFQSLVQSIVMDNDRQFTEEKDAYVFDVVANYQNGLLSRQKIWLNKKDYAPKQVHVTDDNNNVLVAVNFTQFEFGKKFEKDSFDMQRNMTSWNIQSMPTSATASDATKQGATAAGGTKQDPTATGVQKTGTTDKTAGASAQSFGILEPIYVPQGVKKQDLKEVKLGEDKAILFRYSGTYNYTLVESMPQAKTVTSLPGDILDLGYTLGVVTGEEKGMRTLHWTYDGVEFKLSTSDLPQTEMIRIAQSVVGQVGK</sequence>
<feature type="domain" description="DUF4367" evidence="3">
    <location>
        <begin position="265"/>
        <end position="367"/>
    </location>
</feature>
<dbReference type="PANTHER" id="PTHR37507:SF2">
    <property type="entry name" value="SPORULATION PROTEIN YDCC"/>
    <property type="match status" value="1"/>
</dbReference>
<feature type="chain" id="PRO_5015942107" evidence="2">
    <location>
        <begin position="27"/>
        <end position="373"/>
    </location>
</feature>
<evidence type="ECO:0000313" key="4">
    <source>
        <dbReference type="EMBL" id="PYI52943.1"/>
    </source>
</evidence>
<dbReference type="InterPro" id="IPR052944">
    <property type="entry name" value="Sporulation_related"/>
</dbReference>
<dbReference type="AlphaFoldDB" id="A0A2V5K5I4"/>
<dbReference type="OrthoDB" id="9785380at2"/>
<evidence type="ECO:0000256" key="1">
    <source>
        <dbReference type="SAM" id="MobiDB-lite"/>
    </source>
</evidence>
<keyword evidence="2" id="KW-0732">Signal</keyword>
<accession>A0A2V5K5I4</accession>
<evidence type="ECO:0000259" key="3">
    <source>
        <dbReference type="Pfam" id="PF14285"/>
    </source>
</evidence>
<feature type="region of interest" description="Disordered" evidence="1">
    <location>
        <begin position="217"/>
        <end position="256"/>
    </location>
</feature>
<dbReference type="PROSITE" id="PS51257">
    <property type="entry name" value="PROKAR_LIPOPROTEIN"/>
    <property type="match status" value="1"/>
</dbReference>
<name>A0A2V5K5I4_9BACL</name>
<protein>
    <submittedName>
        <fullName evidence="4">DUF4367 domain-containing protein</fullName>
    </submittedName>
</protein>
<dbReference type="Pfam" id="PF14285">
    <property type="entry name" value="DUF4367"/>
    <property type="match status" value="1"/>
</dbReference>
<dbReference type="Gene3D" id="2.50.20.10">
    <property type="entry name" value="Lipoprotein localisation LolA/LolB/LppX"/>
    <property type="match status" value="1"/>
</dbReference>
<evidence type="ECO:0000313" key="5">
    <source>
        <dbReference type="Proteomes" id="UP000247476"/>
    </source>
</evidence>
<dbReference type="InterPro" id="IPR029046">
    <property type="entry name" value="LolA/LolB/LppX"/>
</dbReference>
<proteinExistence type="predicted"/>
<dbReference type="InterPro" id="IPR025377">
    <property type="entry name" value="DUF4367"/>
</dbReference>
<dbReference type="RefSeq" id="WP_110841492.1">
    <property type="nucleotide sequence ID" value="NZ_QJVJ01000008.1"/>
</dbReference>
<feature type="signal peptide" evidence="2">
    <location>
        <begin position="1"/>
        <end position="26"/>
    </location>
</feature>